<proteinExistence type="inferred from homology"/>
<evidence type="ECO:0000256" key="3">
    <source>
        <dbReference type="ARBA" id="ARBA00022475"/>
    </source>
</evidence>
<evidence type="ECO:0000259" key="8">
    <source>
        <dbReference type="Pfam" id="PF04239"/>
    </source>
</evidence>
<accession>A0ABW7I013</accession>
<dbReference type="Proteomes" id="UP001607069">
    <property type="component" value="Unassembled WGS sequence"/>
</dbReference>
<keyword evidence="4 7" id="KW-0812">Transmembrane</keyword>
<feature type="transmembrane region" description="Helical" evidence="7">
    <location>
        <begin position="44"/>
        <end position="63"/>
    </location>
</feature>
<evidence type="ECO:0000256" key="1">
    <source>
        <dbReference type="ARBA" id="ARBA00004651"/>
    </source>
</evidence>
<dbReference type="PANTHER" id="PTHR34582">
    <property type="entry name" value="UPF0702 TRANSMEMBRANE PROTEIN YCAP"/>
    <property type="match status" value="1"/>
</dbReference>
<dbReference type="Gene3D" id="3.30.240.20">
    <property type="entry name" value="bsu07140 like domains"/>
    <property type="match status" value="1"/>
</dbReference>
<evidence type="ECO:0000313" key="9">
    <source>
        <dbReference type="EMBL" id="MFH0251292.1"/>
    </source>
</evidence>
<evidence type="ECO:0000256" key="5">
    <source>
        <dbReference type="ARBA" id="ARBA00022989"/>
    </source>
</evidence>
<reference evidence="9 10" key="1">
    <citation type="submission" date="2024-10" db="EMBL/GenBank/DDBJ databases">
        <authorList>
            <person name="Cho J.-C."/>
        </authorList>
    </citation>
    <scope>NUCLEOTIDE SEQUENCE [LARGE SCALE GENOMIC DNA]</scope>
    <source>
        <strain evidence="9 10">KCTC29696</strain>
    </source>
</reference>
<feature type="transmembrane region" description="Helical" evidence="7">
    <location>
        <begin position="12"/>
        <end position="32"/>
    </location>
</feature>
<feature type="transmembrane region" description="Helical" evidence="7">
    <location>
        <begin position="69"/>
        <end position="93"/>
    </location>
</feature>
<dbReference type="Pfam" id="PF04239">
    <property type="entry name" value="DUF421"/>
    <property type="match status" value="1"/>
</dbReference>
<dbReference type="RefSeq" id="WP_279948829.1">
    <property type="nucleotide sequence ID" value="NZ_BAABEN010000017.1"/>
</dbReference>
<dbReference type="InterPro" id="IPR023090">
    <property type="entry name" value="UPF0702_alpha/beta_dom_sf"/>
</dbReference>
<organism evidence="9 10">
    <name type="scientific">Streptomyces chitinivorans</name>
    <dbReference type="NCBI Taxonomy" id="1257027"/>
    <lineage>
        <taxon>Bacteria</taxon>
        <taxon>Bacillati</taxon>
        <taxon>Actinomycetota</taxon>
        <taxon>Actinomycetes</taxon>
        <taxon>Kitasatosporales</taxon>
        <taxon>Streptomycetaceae</taxon>
        <taxon>Streptomyces</taxon>
    </lineage>
</organism>
<evidence type="ECO:0000256" key="4">
    <source>
        <dbReference type="ARBA" id="ARBA00022692"/>
    </source>
</evidence>
<evidence type="ECO:0000313" key="10">
    <source>
        <dbReference type="Proteomes" id="UP001607069"/>
    </source>
</evidence>
<evidence type="ECO:0000256" key="7">
    <source>
        <dbReference type="SAM" id="Phobius"/>
    </source>
</evidence>
<keyword evidence="6 7" id="KW-0472">Membrane</keyword>
<dbReference type="InterPro" id="IPR007353">
    <property type="entry name" value="DUF421"/>
</dbReference>
<feature type="domain" description="YetF C-terminal" evidence="8">
    <location>
        <begin position="93"/>
        <end position="161"/>
    </location>
</feature>
<dbReference type="PANTHER" id="PTHR34582:SF6">
    <property type="entry name" value="UPF0702 TRANSMEMBRANE PROTEIN YCAP"/>
    <property type="match status" value="1"/>
</dbReference>
<protein>
    <submittedName>
        <fullName evidence="9">DUF421 domain-containing protein</fullName>
    </submittedName>
</protein>
<comment type="caution">
    <text evidence="9">The sequence shown here is derived from an EMBL/GenBank/DDBJ whole genome shotgun (WGS) entry which is preliminary data.</text>
</comment>
<keyword evidence="5 7" id="KW-1133">Transmembrane helix</keyword>
<comment type="similarity">
    <text evidence="2">Belongs to the UPF0702 family.</text>
</comment>
<dbReference type="EMBL" id="JBIHMK010000127">
    <property type="protein sequence ID" value="MFH0251292.1"/>
    <property type="molecule type" value="Genomic_DNA"/>
</dbReference>
<sequence>MPDWNTLFAPSVPLLELFLRGTVTFLLLMAMVRVAGQREAGGLGITDVFLVVLVGQAVAPGLVGKSSSIADGVLLAATVVCWSLALDAAAYRWPRLARVIKSRPRPLIEDGRLSRKVMRREMMTEGEIMTQLRLHGIEDVSQVRRAYLEPNGMISILRRGGGEPDEPPRPAGL</sequence>
<keyword evidence="3" id="KW-1003">Cell membrane</keyword>
<gene>
    <name evidence="9" type="ORF">ACG5V6_24130</name>
</gene>
<keyword evidence="10" id="KW-1185">Reference proteome</keyword>
<comment type="subcellular location">
    <subcellularLocation>
        <location evidence="1">Cell membrane</location>
        <topology evidence="1">Multi-pass membrane protein</topology>
    </subcellularLocation>
</comment>
<evidence type="ECO:0000256" key="6">
    <source>
        <dbReference type="ARBA" id="ARBA00023136"/>
    </source>
</evidence>
<name>A0ABW7I013_9ACTN</name>
<evidence type="ECO:0000256" key="2">
    <source>
        <dbReference type="ARBA" id="ARBA00006448"/>
    </source>
</evidence>